<comment type="caution">
    <text evidence="4">The sequence shown here is derived from an EMBL/GenBank/DDBJ whole genome shotgun (WGS) entry which is preliminary data.</text>
</comment>
<dbReference type="OrthoDB" id="1722345at2759"/>
<evidence type="ECO:0000256" key="1">
    <source>
        <dbReference type="ARBA" id="ARBA00022737"/>
    </source>
</evidence>
<dbReference type="EMBL" id="RZGK01000002">
    <property type="protein sequence ID" value="KAF9701085.1"/>
    <property type="molecule type" value="Genomic_DNA"/>
</dbReference>
<dbReference type="PANTHER" id="PTHR24198:SF165">
    <property type="entry name" value="ANKYRIN REPEAT-CONTAINING PROTEIN-RELATED"/>
    <property type="match status" value="1"/>
</dbReference>
<dbReference type="SMART" id="SM00248">
    <property type="entry name" value="ANK"/>
    <property type="match status" value="5"/>
</dbReference>
<evidence type="ECO:0000256" key="2">
    <source>
        <dbReference type="ARBA" id="ARBA00023043"/>
    </source>
</evidence>
<keyword evidence="1" id="KW-0677">Repeat</keyword>
<accession>A0A8H7JAF8</accession>
<dbReference type="Gene3D" id="1.25.40.20">
    <property type="entry name" value="Ankyrin repeat-containing domain"/>
    <property type="match status" value="2"/>
</dbReference>
<reference evidence="4" key="1">
    <citation type="submission" date="2018-12" db="EMBL/GenBank/DDBJ databases">
        <authorList>
            <person name="Syme R.A."/>
            <person name="Farfan-Caceres L."/>
            <person name="Lichtenzveig J."/>
        </authorList>
    </citation>
    <scope>NUCLEOTIDE SEQUENCE</scope>
    <source>
        <strain evidence="4">Al4</strain>
    </source>
</reference>
<dbReference type="InterPro" id="IPR036770">
    <property type="entry name" value="Ankyrin_rpt-contain_sf"/>
</dbReference>
<dbReference type="SUPFAM" id="SSF48403">
    <property type="entry name" value="Ankyrin repeat"/>
    <property type="match status" value="2"/>
</dbReference>
<evidence type="ECO:0000313" key="4">
    <source>
        <dbReference type="EMBL" id="KAF9701085.1"/>
    </source>
</evidence>
<dbReference type="Proteomes" id="UP000651452">
    <property type="component" value="Unassembled WGS sequence"/>
</dbReference>
<evidence type="ECO:0000256" key="3">
    <source>
        <dbReference type="PROSITE-ProRule" id="PRU00023"/>
    </source>
</evidence>
<evidence type="ECO:0000313" key="5">
    <source>
        <dbReference type="Proteomes" id="UP000651452"/>
    </source>
</evidence>
<keyword evidence="5" id="KW-1185">Reference proteome</keyword>
<protein>
    <submittedName>
        <fullName evidence="4">Uncharacterized protein</fullName>
    </submittedName>
</protein>
<reference evidence="4" key="2">
    <citation type="submission" date="2020-09" db="EMBL/GenBank/DDBJ databases">
        <title>Reference genome assembly for Australian Ascochyta lentis isolate Al4.</title>
        <authorList>
            <person name="Lee R.C."/>
            <person name="Farfan-Caceres L.M."/>
            <person name="Debler J.W."/>
            <person name="Williams A.H."/>
            <person name="Henares B.M."/>
        </authorList>
    </citation>
    <scope>NUCLEOTIDE SEQUENCE</scope>
    <source>
        <strain evidence="4">Al4</strain>
    </source>
</reference>
<keyword evidence="2 3" id="KW-0040">ANK repeat</keyword>
<proteinExistence type="predicted"/>
<dbReference type="AlphaFoldDB" id="A0A8H7JAF8"/>
<gene>
    <name evidence="4" type="ORF">EKO04_000138</name>
</gene>
<feature type="repeat" description="ANK" evidence="3">
    <location>
        <begin position="515"/>
        <end position="547"/>
    </location>
</feature>
<dbReference type="PANTHER" id="PTHR24198">
    <property type="entry name" value="ANKYRIN REPEAT AND PROTEIN KINASE DOMAIN-CONTAINING PROTEIN"/>
    <property type="match status" value="1"/>
</dbReference>
<organism evidence="4 5">
    <name type="scientific">Ascochyta lentis</name>
    <dbReference type="NCBI Taxonomy" id="205686"/>
    <lineage>
        <taxon>Eukaryota</taxon>
        <taxon>Fungi</taxon>
        <taxon>Dikarya</taxon>
        <taxon>Ascomycota</taxon>
        <taxon>Pezizomycotina</taxon>
        <taxon>Dothideomycetes</taxon>
        <taxon>Pleosporomycetidae</taxon>
        <taxon>Pleosporales</taxon>
        <taxon>Pleosporineae</taxon>
        <taxon>Didymellaceae</taxon>
        <taxon>Ascochyta</taxon>
    </lineage>
</organism>
<dbReference type="PROSITE" id="PS50088">
    <property type="entry name" value="ANK_REPEAT"/>
    <property type="match status" value="1"/>
</dbReference>
<dbReference type="InterPro" id="IPR002110">
    <property type="entry name" value="Ankyrin_rpt"/>
</dbReference>
<name>A0A8H7JAF8_9PLEO</name>
<sequence>MMYWRLLDCLSAKSQSLSLATIKDNALVAAVGANKDVEVRKLLEDNANAASNTPFFGEPLATAASSGSLPMVDLLLTYWDWETFEHLAGLRLMNAIEVAASTGHNCVLVKLLNYKDRIARSTYDDAVIRMTRSSHAASVELLLDCRRADLTLAAKKEFWFRLLRTAAECNQQALLQAILPNAQSDIGEASLVTAMDDACLENHGQTFKIIMSHLSITDPTPYADSLFWAARYNDIDVMKRILSFLQHDKRALLLALAGAASARASEAVLFLLGVAGISLIIEDVPKRFTDIARLLLPNAFNYVATQPAEPPSLSTYVEKLRAATKAGSLSDVITVSQSMKAHHPTDSLVRISSAFSDAAKAKRLDVLVFLCENWTPHLVTSCVKSPAVAQIFMNFGWDIRETDQGSRYPRLGSFVHDEHFCRWLLVKGASADARAEFDVTAVSVAVCRASVSTIRLLLERSSGGTQHGQLLHFAMQRLGEDSLEVVELLLNLGCPVDSIWFQNDERSWLEWGQGEAGTALFSAAEQGRDDIVAYLLSRDADATIVSNRDRSALDVAESKQRSRVVQLLTR</sequence>